<gene>
    <name evidence="3" type="ORF">NIES593_20615</name>
</gene>
<dbReference type="EMBL" id="MRCB01000038">
    <property type="protein sequence ID" value="OKH19672.1"/>
    <property type="molecule type" value="Genomic_DNA"/>
</dbReference>
<sequence length="233" mass="27235">MLVPLTRQTFEEIIPLIATGPQYAYYWGKPSDFIRRLLISMVALTTFWLLGKLFGEGWLAIKLILDIIAGLYWLWSPVYWASVRNNSYRRFPYSGFWRGQVLDVYITEELIGEEETVNKRGELVIIENKEKRINLEVGDKEGFRATVQAPLRRIHKGIIPGQIAEMLVLSKQPDLYRIDKITDVYLPRNDLWIGEYPYLRRDVFLQVSRELGGSSEDAPPSRRRASSVKRRRR</sequence>
<feature type="transmembrane region" description="Helical" evidence="2">
    <location>
        <begin position="33"/>
        <end position="51"/>
    </location>
</feature>
<keyword evidence="2" id="KW-1133">Transmembrane helix</keyword>
<dbReference type="RefSeq" id="WP_073601381.1">
    <property type="nucleotide sequence ID" value="NZ_MRCB01000038.1"/>
</dbReference>
<feature type="region of interest" description="Disordered" evidence="1">
    <location>
        <begin position="211"/>
        <end position="233"/>
    </location>
</feature>
<accession>A0A1U7H8N8</accession>
<keyword evidence="2" id="KW-0472">Membrane</keyword>
<proteinExistence type="predicted"/>
<feature type="compositionally biased region" description="Basic residues" evidence="1">
    <location>
        <begin position="221"/>
        <end position="233"/>
    </location>
</feature>
<evidence type="ECO:0000256" key="2">
    <source>
        <dbReference type="SAM" id="Phobius"/>
    </source>
</evidence>
<evidence type="ECO:0000313" key="3">
    <source>
        <dbReference type="EMBL" id="OKH19672.1"/>
    </source>
</evidence>
<evidence type="ECO:0000256" key="1">
    <source>
        <dbReference type="SAM" id="MobiDB-lite"/>
    </source>
</evidence>
<reference evidence="3 4" key="1">
    <citation type="submission" date="2016-11" db="EMBL/GenBank/DDBJ databases">
        <title>Draft Genome Sequences of Nine Cyanobacterial Strains from Diverse Habitats.</title>
        <authorList>
            <person name="Zhu T."/>
            <person name="Hou S."/>
            <person name="Lu X."/>
            <person name="Hess W.R."/>
        </authorList>
    </citation>
    <scope>NUCLEOTIDE SEQUENCE [LARGE SCALE GENOMIC DNA]</scope>
    <source>
        <strain evidence="3 4">NIES-593</strain>
    </source>
</reference>
<comment type="caution">
    <text evidence="3">The sequence shown here is derived from an EMBL/GenBank/DDBJ whole genome shotgun (WGS) entry which is preliminary data.</text>
</comment>
<keyword evidence="4" id="KW-1185">Reference proteome</keyword>
<name>A0A1U7H8N8_9CYAN</name>
<organism evidence="3 4">
    <name type="scientific">Hydrococcus rivularis NIES-593</name>
    <dbReference type="NCBI Taxonomy" id="1921803"/>
    <lineage>
        <taxon>Bacteria</taxon>
        <taxon>Bacillati</taxon>
        <taxon>Cyanobacteriota</taxon>
        <taxon>Cyanophyceae</taxon>
        <taxon>Pleurocapsales</taxon>
        <taxon>Hydrococcaceae</taxon>
        <taxon>Hydrococcus</taxon>
    </lineage>
</organism>
<dbReference type="OrthoDB" id="459934at2"/>
<keyword evidence="2" id="KW-0812">Transmembrane</keyword>
<dbReference type="AlphaFoldDB" id="A0A1U7H8N8"/>
<evidence type="ECO:0000313" key="4">
    <source>
        <dbReference type="Proteomes" id="UP000186868"/>
    </source>
</evidence>
<dbReference type="STRING" id="1921803.NIES593_20615"/>
<dbReference type="Proteomes" id="UP000186868">
    <property type="component" value="Unassembled WGS sequence"/>
</dbReference>
<feature type="transmembrane region" description="Helical" evidence="2">
    <location>
        <begin position="63"/>
        <end position="82"/>
    </location>
</feature>
<protein>
    <submittedName>
        <fullName evidence="3">Phosphate ABC transporter permease</fullName>
    </submittedName>
</protein>